<dbReference type="AlphaFoldDB" id="A0A9K3DBB2"/>
<sequence length="148" mass="16299">QTECWMAVNNTVAQSVEDFGINSGLRSLRVPTMNMTLLRKDSTDVVVATQLLFKTLQYNETLSVVASSGYTKKSHKMRAHALRTHALHVSKEESRGNQTGRDWETASNASYMSENRSIYSTADSNWDATSASVAPSGTVPSLSLYISF</sequence>
<reference evidence="1 2" key="1">
    <citation type="journal article" date="2018" name="PLoS ONE">
        <title>The draft genome of Kipferlia bialata reveals reductive genome evolution in fornicate parasites.</title>
        <authorList>
            <person name="Tanifuji G."/>
            <person name="Takabayashi S."/>
            <person name="Kume K."/>
            <person name="Takagi M."/>
            <person name="Nakayama T."/>
            <person name="Kamikawa R."/>
            <person name="Inagaki Y."/>
            <person name="Hashimoto T."/>
        </authorList>
    </citation>
    <scope>NUCLEOTIDE SEQUENCE [LARGE SCALE GENOMIC DNA]</scope>
    <source>
        <strain evidence="1">NY0173</strain>
    </source>
</reference>
<keyword evidence="2" id="KW-1185">Reference proteome</keyword>
<dbReference type="EMBL" id="BDIP01007955">
    <property type="protein sequence ID" value="GIQ91566.1"/>
    <property type="molecule type" value="Genomic_DNA"/>
</dbReference>
<evidence type="ECO:0000313" key="2">
    <source>
        <dbReference type="Proteomes" id="UP000265618"/>
    </source>
</evidence>
<organism evidence="1 2">
    <name type="scientific">Kipferlia bialata</name>
    <dbReference type="NCBI Taxonomy" id="797122"/>
    <lineage>
        <taxon>Eukaryota</taxon>
        <taxon>Metamonada</taxon>
        <taxon>Carpediemonas-like organisms</taxon>
        <taxon>Kipferlia</taxon>
    </lineage>
</organism>
<evidence type="ECO:0000313" key="1">
    <source>
        <dbReference type="EMBL" id="GIQ91566.1"/>
    </source>
</evidence>
<protein>
    <submittedName>
        <fullName evidence="1">Uncharacterized protein</fullName>
    </submittedName>
</protein>
<proteinExistence type="predicted"/>
<dbReference type="Proteomes" id="UP000265618">
    <property type="component" value="Unassembled WGS sequence"/>
</dbReference>
<comment type="caution">
    <text evidence="1">The sequence shown here is derived from an EMBL/GenBank/DDBJ whole genome shotgun (WGS) entry which is preliminary data.</text>
</comment>
<feature type="non-terminal residue" evidence="1">
    <location>
        <position position="1"/>
    </location>
</feature>
<gene>
    <name evidence="1" type="ORF">KIPB_014888</name>
</gene>
<name>A0A9K3DBB2_9EUKA</name>
<accession>A0A9K3DBB2</accession>